<dbReference type="InterPro" id="IPR012337">
    <property type="entry name" value="RNaseH-like_sf"/>
</dbReference>
<dbReference type="PROSITE" id="PS50158">
    <property type="entry name" value="ZF_CCHC"/>
    <property type="match status" value="1"/>
</dbReference>
<gene>
    <name evidence="3" type="ORF">RND81_12G147300</name>
</gene>
<dbReference type="PANTHER" id="PTHR37610:SF40">
    <property type="entry name" value="OS01G0909600 PROTEIN"/>
    <property type="match status" value="1"/>
</dbReference>
<keyword evidence="1" id="KW-0863">Zinc-finger</keyword>
<dbReference type="InterPro" id="IPR001878">
    <property type="entry name" value="Znf_CCHC"/>
</dbReference>
<keyword evidence="4" id="KW-1185">Reference proteome</keyword>
<dbReference type="InterPro" id="IPR029472">
    <property type="entry name" value="Copia-like_N"/>
</dbReference>
<evidence type="ECO:0000259" key="2">
    <source>
        <dbReference type="PROSITE" id="PS50158"/>
    </source>
</evidence>
<keyword evidence="1" id="KW-0862">Zinc</keyword>
<dbReference type="InterPro" id="IPR036397">
    <property type="entry name" value="RNaseH_sf"/>
</dbReference>
<proteinExistence type="predicted"/>
<protein>
    <recommendedName>
        <fullName evidence="2">CCHC-type domain-containing protein</fullName>
    </recommendedName>
</protein>
<feature type="domain" description="CCHC-type" evidence="2">
    <location>
        <begin position="215"/>
        <end position="228"/>
    </location>
</feature>
<name>A0AAW1HAM4_SAPOF</name>
<keyword evidence="1" id="KW-0479">Metal-binding</keyword>
<sequence>MPENTNSETSYRNPYDDPLYLSSSDFPGVQLVSTLFNGKNYMSWSRGVILALGTKNNQGFLDGTTSRPATGSAKLQQWIRSDNMVRCWILNAIEAGIKDGFLSSKSSKLLWEEIHERYGQTNGPLLFQLKKDLRNVSQENRNVAEYFTTLKRYWDDIEDLESIPECSCGVLAGCTCGILKKLLELASREKSLVLFTLKNKMLVAGTTGGQMLETCHFCGKRGHTKERCFRLHPEMLQQYQQQKGRPGTTNKFSANNVEVDVFADTPLEFARSFDVHKKVDPALVSAVYQEMMKMVNSPTAQKNSGSVTDAAINFAGNTTDSLSNVVDTDSIMPLDCWIIDSGATDHMTSEKRMFCALRTLSKPISVGLPDGTRKIVKGKGDVIIHPSIMLKDVLYLSDFKHNLISVQKLLVCTSFIMNFDAQTCVLQDPTTKKPVLVGHMKDGLFKLFCPKLDHLLHSLSHFSIHSANNVNVHSLATSICQSKSVDLLHARLGHTSLSKMQHLDVVDCGGMTVYECDTCVLAKMHQLPFQRSNNKALHTFDLVHMDLWGPFKTPTLSRAYYFLTVVDDCSRATWTFLIKDKT</sequence>
<dbReference type="Proteomes" id="UP001443914">
    <property type="component" value="Unassembled WGS sequence"/>
</dbReference>
<dbReference type="Pfam" id="PF14244">
    <property type="entry name" value="Retrotran_gag_3"/>
    <property type="match status" value="1"/>
</dbReference>
<evidence type="ECO:0000313" key="4">
    <source>
        <dbReference type="Proteomes" id="UP001443914"/>
    </source>
</evidence>
<dbReference type="GO" id="GO:0003676">
    <property type="term" value="F:nucleic acid binding"/>
    <property type="evidence" value="ECO:0007669"/>
    <property type="project" value="InterPro"/>
</dbReference>
<evidence type="ECO:0000313" key="3">
    <source>
        <dbReference type="EMBL" id="KAK9673116.1"/>
    </source>
</evidence>
<dbReference type="EMBL" id="JBDFQZ010000012">
    <property type="protein sequence ID" value="KAK9673116.1"/>
    <property type="molecule type" value="Genomic_DNA"/>
</dbReference>
<reference evidence="3" key="1">
    <citation type="submission" date="2024-03" db="EMBL/GenBank/DDBJ databases">
        <title>WGS assembly of Saponaria officinalis var. Norfolk2.</title>
        <authorList>
            <person name="Jenkins J."/>
            <person name="Shu S."/>
            <person name="Grimwood J."/>
            <person name="Barry K."/>
            <person name="Goodstein D."/>
            <person name="Schmutz J."/>
            <person name="Leebens-Mack J."/>
            <person name="Osbourn A."/>
        </authorList>
    </citation>
    <scope>NUCLEOTIDE SEQUENCE [LARGE SCALE GENOMIC DNA]</scope>
    <source>
        <strain evidence="3">JIC</strain>
    </source>
</reference>
<dbReference type="PANTHER" id="PTHR37610">
    <property type="entry name" value="CCHC-TYPE DOMAIN-CONTAINING PROTEIN"/>
    <property type="match status" value="1"/>
</dbReference>
<dbReference type="AlphaFoldDB" id="A0AAW1HAM4"/>
<dbReference type="InterPro" id="IPR054722">
    <property type="entry name" value="PolX-like_BBD"/>
</dbReference>
<accession>A0AAW1HAM4</accession>
<dbReference type="GO" id="GO:0008270">
    <property type="term" value="F:zinc ion binding"/>
    <property type="evidence" value="ECO:0007669"/>
    <property type="project" value="UniProtKB-KW"/>
</dbReference>
<organism evidence="3 4">
    <name type="scientific">Saponaria officinalis</name>
    <name type="common">Common soapwort</name>
    <name type="synonym">Lychnis saponaria</name>
    <dbReference type="NCBI Taxonomy" id="3572"/>
    <lineage>
        <taxon>Eukaryota</taxon>
        <taxon>Viridiplantae</taxon>
        <taxon>Streptophyta</taxon>
        <taxon>Embryophyta</taxon>
        <taxon>Tracheophyta</taxon>
        <taxon>Spermatophyta</taxon>
        <taxon>Magnoliopsida</taxon>
        <taxon>eudicotyledons</taxon>
        <taxon>Gunneridae</taxon>
        <taxon>Pentapetalae</taxon>
        <taxon>Caryophyllales</taxon>
        <taxon>Caryophyllaceae</taxon>
        <taxon>Caryophylleae</taxon>
        <taxon>Saponaria</taxon>
    </lineage>
</organism>
<dbReference type="Pfam" id="PF22936">
    <property type="entry name" value="Pol_BBD"/>
    <property type="match status" value="1"/>
</dbReference>
<dbReference type="SUPFAM" id="SSF53098">
    <property type="entry name" value="Ribonuclease H-like"/>
    <property type="match status" value="1"/>
</dbReference>
<evidence type="ECO:0000256" key="1">
    <source>
        <dbReference type="PROSITE-ProRule" id="PRU00047"/>
    </source>
</evidence>
<dbReference type="Gene3D" id="3.30.420.10">
    <property type="entry name" value="Ribonuclease H-like superfamily/Ribonuclease H"/>
    <property type="match status" value="1"/>
</dbReference>
<comment type="caution">
    <text evidence="3">The sequence shown here is derived from an EMBL/GenBank/DDBJ whole genome shotgun (WGS) entry which is preliminary data.</text>
</comment>